<gene>
    <name evidence="1" type="ORF">KPH14_006822</name>
</gene>
<name>A0AAD9RRA3_9HYME</name>
<accession>A0AAD9RRA3</accession>
<reference evidence="1" key="2">
    <citation type="journal article" date="2023" name="Commun. Biol.">
        <title>Intrasexual cuticular hydrocarbon dimorphism in a wasp sheds light on hydrocarbon biosynthesis genes in Hymenoptera.</title>
        <authorList>
            <person name="Moris V.C."/>
            <person name="Podsiadlowski L."/>
            <person name="Martin S."/>
            <person name="Oeyen J.P."/>
            <person name="Donath A."/>
            <person name="Petersen M."/>
            <person name="Wilbrandt J."/>
            <person name="Misof B."/>
            <person name="Liedtke D."/>
            <person name="Thamm M."/>
            <person name="Scheiner R."/>
            <person name="Schmitt T."/>
            <person name="Niehuis O."/>
        </authorList>
    </citation>
    <scope>NUCLEOTIDE SEQUENCE</scope>
    <source>
        <strain evidence="1">GBR_01_08_01A</strain>
    </source>
</reference>
<dbReference type="Proteomes" id="UP001258017">
    <property type="component" value="Unassembled WGS sequence"/>
</dbReference>
<reference evidence="1" key="1">
    <citation type="submission" date="2021-08" db="EMBL/GenBank/DDBJ databases">
        <authorList>
            <person name="Misof B."/>
            <person name="Oliver O."/>
            <person name="Podsiadlowski L."/>
            <person name="Donath A."/>
            <person name="Peters R."/>
            <person name="Mayer C."/>
            <person name="Rust J."/>
            <person name="Gunkel S."/>
            <person name="Lesny P."/>
            <person name="Martin S."/>
            <person name="Oeyen J.P."/>
            <person name="Petersen M."/>
            <person name="Panagiotis P."/>
            <person name="Wilbrandt J."/>
            <person name="Tanja T."/>
        </authorList>
    </citation>
    <scope>NUCLEOTIDE SEQUENCE</scope>
    <source>
        <strain evidence="1">GBR_01_08_01A</strain>
        <tissue evidence="1">Thorax + abdomen</tissue>
    </source>
</reference>
<keyword evidence="2" id="KW-1185">Reference proteome</keyword>
<dbReference type="AlphaFoldDB" id="A0AAD9RRA3"/>
<dbReference type="EMBL" id="JAIFRP010000026">
    <property type="protein sequence ID" value="KAK2584442.1"/>
    <property type="molecule type" value="Genomic_DNA"/>
</dbReference>
<evidence type="ECO:0000313" key="1">
    <source>
        <dbReference type="EMBL" id="KAK2584442.1"/>
    </source>
</evidence>
<evidence type="ECO:0000313" key="2">
    <source>
        <dbReference type="Proteomes" id="UP001258017"/>
    </source>
</evidence>
<proteinExistence type="predicted"/>
<protein>
    <submittedName>
        <fullName evidence="1">Uncharacterized protein</fullName>
    </submittedName>
</protein>
<comment type="caution">
    <text evidence="1">The sequence shown here is derived from an EMBL/GenBank/DDBJ whole genome shotgun (WGS) entry which is preliminary data.</text>
</comment>
<organism evidence="1 2">
    <name type="scientific">Odynerus spinipes</name>
    <dbReference type="NCBI Taxonomy" id="1348599"/>
    <lineage>
        <taxon>Eukaryota</taxon>
        <taxon>Metazoa</taxon>
        <taxon>Ecdysozoa</taxon>
        <taxon>Arthropoda</taxon>
        <taxon>Hexapoda</taxon>
        <taxon>Insecta</taxon>
        <taxon>Pterygota</taxon>
        <taxon>Neoptera</taxon>
        <taxon>Endopterygota</taxon>
        <taxon>Hymenoptera</taxon>
        <taxon>Apocrita</taxon>
        <taxon>Aculeata</taxon>
        <taxon>Vespoidea</taxon>
        <taxon>Vespidae</taxon>
        <taxon>Eumeninae</taxon>
        <taxon>Odynerus</taxon>
    </lineage>
</organism>
<sequence length="187" mass="21988">MSNSVASDALNLEMEEPSDKVIYKRRSSIFQSRTSKLLVDEETDKEKNAGNDEFLPISNCKRQRVEDVRKENFDLQSYIADLREERKTWQMTLKERKSDRRVLSKKKSSLEQLGQSLDLEALSDSERSFLSAHPNYEYVYENSQKLSNVALKMTLLNELVYKLNERFMLRMREKLCKATKKIVDMSE</sequence>